<evidence type="ECO:0000313" key="1">
    <source>
        <dbReference type="EMBL" id="RCI71994.1"/>
    </source>
</evidence>
<dbReference type="InterPro" id="IPR005564">
    <property type="entry name" value="Major_capsid_GpE"/>
</dbReference>
<protein>
    <submittedName>
        <fullName evidence="1">Minor capsid protein E</fullName>
    </submittedName>
</protein>
<dbReference type="EMBL" id="QORE01001133">
    <property type="protein sequence ID" value="RCI71994.1"/>
    <property type="molecule type" value="Genomic_DNA"/>
</dbReference>
<organism evidence="1 3">
    <name type="scientific">Pseudomonas aeruginosa</name>
    <dbReference type="NCBI Taxonomy" id="287"/>
    <lineage>
        <taxon>Bacteria</taxon>
        <taxon>Pseudomonadati</taxon>
        <taxon>Pseudomonadota</taxon>
        <taxon>Gammaproteobacteria</taxon>
        <taxon>Pseudomonadales</taxon>
        <taxon>Pseudomonadaceae</taxon>
        <taxon>Pseudomonas</taxon>
    </lineage>
</organism>
<reference evidence="1 3" key="1">
    <citation type="submission" date="2018-07" db="EMBL/GenBank/DDBJ databases">
        <title>Mechanisms of high-level aminoglycoside resistance among Gram-negative pathogens in Brazil.</title>
        <authorList>
            <person name="Ballaben A.S."/>
            <person name="Darini A.L.C."/>
            <person name="Doi Y."/>
        </authorList>
    </citation>
    <scope>NUCLEOTIDE SEQUENCE [LARGE SCALE GENOMIC DNA]</scope>
    <source>
        <strain evidence="1 3">B2-305</strain>
    </source>
</reference>
<dbReference type="EMBL" id="RBSQ01000087">
    <property type="protein sequence ID" value="RMS65415.1"/>
    <property type="molecule type" value="Genomic_DNA"/>
</dbReference>
<gene>
    <name evidence="2" type="ORF">ALP65_00832</name>
    <name evidence="1" type="ORF">DT376_26130</name>
</gene>
<evidence type="ECO:0000313" key="4">
    <source>
        <dbReference type="Proteomes" id="UP000270834"/>
    </source>
</evidence>
<dbReference type="AlphaFoldDB" id="A0A367M3K0"/>
<accession>A0A367M3K0</accession>
<evidence type="ECO:0000313" key="3">
    <source>
        <dbReference type="Proteomes" id="UP000253594"/>
    </source>
</evidence>
<dbReference type="Pfam" id="PF03864">
    <property type="entry name" value="Phage_cap_E"/>
    <property type="match status" value="1"/>
</dbReference>
<dbReference type="RefSeq" id="WP_014602838.1">
    <property type="nucleotide sequence ID" value="NZ_BSAO01000009.1"/>
</dbReference>
<sequence length="331" mass="36079">MADINVFEDEAFSVSSLTAAINEAPEVPGRLAALGLFEEEGSTTITQQIEKDGDTLHLVPAADRGAPGLVVTGSKRVLIPFNNVHLPQTFTILADEIQGIRAFGEQTELQAVQDVVNKRLGKMRRQLDATHEHQRMGAVLGTILDADGSTVLLDLYDRFGISAQVVQMELGSATTKVRLKAGEALDAQEDALGNIPSSGSRALCGKNFWNALITHKSVEETYLNTMQASQLRGDAREEFEFGGVIWERYRGKVGGRSFIPDDEARLVPIGVPELFLSIFAPANYMETVNTLGLPYYAKQEVMPFNKGVAGEAQSNPLHICTRPRAVIKLVK</sequence>
<reference evidence="2 4" key="2">
    <citation type="submission" date="2018-08" db="EMBL/GenBank/DDBJ databases">
        <title>Recombination of ecologically and evolutionarily significant loci maintains genetic cohesion in the Pseudomonas syringae species complex.</title>
        <authorList>
            <person name="Dillon M."/>
            <person name="Thakur S."/>
            <person name="Almeida R.N.D."/>
            <person name="Weir B.S."/>
            <person name="Guttman D.S."/>
        </authorList>
    </citation>
    <scope>NUCLEOTIDE SEQUENCE [LARGE SCALE GENOMIC DNA]</scope>
    <source>
        <strain evidence="2 4">ICMP 7846</strain>
    </source>
</reference>
<proteinExistence type="predicted"/>
<dbReference type="Proteomes" id="UP000253594">
    <property type="component" value="Unassembled WGS sequence"/>
</dbReference>
<comment type="caution">
    <text evidence="1">The sequence shown here is derived from an EMBL/GenBank/DDBJ whole genome shotgun (WGS) entry which is preliminary data.</text>
</comment>
<evidence type="ECO:0000313" key="2">
    <source>
        <dbReference type="EMBL" id="RMS65415.1"/>
    </source>
</evidence>
<dbReference type="Proteomes" id="UP000270834">
    <property type="component" value="Unassembled WGS sequence"/>
</dbReference>
<name>A0A367M3K0_PSEAI</name>